<keyword evidence="3" id="KW-1185">Reference proteome</keyword>
<reference evidence="2" key="1">
    <citation type="journal article" date="2010" name="Science">
        <title>Plasticity of animal genome architecture unmasked by rapid evolution of a pelagic tunicate.</title>
        <authorList>
            <person name="Denoeud F."/>
            <person name="Henriet S."/>
            <person name="Mungpakdee S."/>
            <person name="Aury J.M."/>
            <person name="Da Silva C."/>
            <person name="Brinkmann H."/>
            <person name="Mikhaleva J."/>
            <person name="Olsen L.C."/>
            <person name="Jubin C."/>
            <person name="Canestro C."/>
            <person name="Bouquet J.M."/>
            <person name="Danks G."/>
            <person name="Poulain J."/>
            <person name="Campsteijn C."/>
            <person name="Adamski M."/>
            <person name="Cross I."/>
            <person name="Yadetie F."/>
            <person name="Muffato M."/>
            <person name="Louis A."/>
            <person name="Butcher S."/>
            <person name="Tsagkogeorga G."/>
            <person name="Konrad A."/>
            <person name="Singh S."/>
            <person name="Jensen M.F."/>
            <person name="Cong E.H."/>
            <person name="Eikeseth-Otteraa H."/>
            <person name="Noel B."/>
            <person name="Anthouard V."/>
            <person name="Porcel B.M."/>
            <person name="Kachouri-Lafond R."/>
            <person name="Nishino A."/>
            <person name="Ugolini M."/>
            <person name="Chourrout P."/>
            <person name="Nishida H."/>
            <person name="Aasland R."/>
            <person name="Huzurbazar S."/>
            <person name="Westhof E."/>
            <person name="Delsuc F."/>
            <person name="Lehrach H."/>
            <person name="Reinhardt R."/>
            <person name="Weissenbach J."/>
            <person name="Roy S.W."/>
            <person name="Artiguenave F."/>
            <person name="Postlethwait J.H."/>
            <person name="Manak J.R."/>
            <person name="Thompson E.M."/>
            <person name="Jaillon O."/>
            <person name="Du Pasquier L."/>
            <person name="Boudinot P."/>
            <person name="Liberles D.A."/>
            <person name="Volff J.N."/>
            <person name="Philippe H."/>
            <person name="Lenhard B."/>
            <person name="Roest Crollius H."/>
            <person name="Wincker P."/>
            <person name="Chourrout D."/>
        </authorList>
    </citation>
    <scope>NUCLEOTIDE SEQUENCE [LARGE SCALE GENOMIC DNA]</scope>
</reference>
<gene>
    <name evidence="2" type="ORF">GSOID_T00016862001</name>
</gene>
<accession>E4XP97</accession>
<evidence type="ECO:0000313" key="3">
    <source>
        <dbReference type="Proteomes" id="UP000001307"/>
    </source>
</evidence>
<proteinExistence type="predicted"/>
<evidence type="ECO:0000256" key="1">
    <source>
        <dbReference type="SAM" id="MobiDB-lite"/>
    </source>
</evidence>
<dbReference type="Proteomes" id="UP000001307">
    <property type="component" value="Unassembled WGS sequence"/>
</dbReference>
<feature type="compositionally biased region" description="Basic and acidic residues" evidence="1">
    <location>
        <begin position="481"/>
        <end position="494"/>
    </location>
</feature>
<name>E4XP97_OIKDI</name>
<dbReference type="EMBL" id="FN653091">
    <property type="protein sequence ID" value="CBY11685.1"/>
    <property type="molecule type" value="Genomic_DNA"/>
</dbReference>
<evidence type="ECO:0008006" key="4">
    <source>
        <dbReference type="Google" id="ProtNLM"/>
    </source>
</evidence>
<organism evidence="2">
    <name type="scientific">Oikopleura dioica</name>
    <name type="common">Tunicate</name>
    <dbReference type="NCBI Taxonomy" id="34765"/>
    <lineage>
        <taxon>Eukaryota</taxon>
        <taxon>Metazoa</taxon>
        <taxon>Chordata</taxon>
        <taxon>Tunicata</taxon>
        <taxon>Appendicularia</taxon>
        <taxon>Copelata</taxon>
        <taxon>Oikopleuridae</taxon>
        <taxon>Oikopleura</taxon>
    </lineage>
</organism>
<dbReference type="InParanoid" id="E4XP97"/>
<feature type="region of interest" description="Disordered" evidence="1">
    <location>
        <begin position="463"/>
        <end position="530"/>
    </location>
</feature>
<dbReference type="AlphaFoldDB" id="E4XP97"/>
<evidence type="ECO:0000313" key="2">
    <source>
        <dbReference type="EMBL" id="CBY11685.1"/>
    </source>
</evidence>
<protein>
    <recommendedName>
        <fullName evidence="4">ZP domain-containing protein</fullName>
    </recommendedName>
</protein>
<feature type="compositionally biased region" description="Low complexity" evidence="1">
    <location>
        <begin position="504"/>
        <end position="527"/>
    </location>
</feature>
<sequence>MIFHFLSLTAAVSAQELGTDCNAVRRFVYPNAAECTGVQFCSSDFACDIKADCDSYTCKSLSNCRDGTTYQAFFPENTGQFNQMNTNSVNGYYCAENALKCGFNDEGRFFIDAVVDDREPWNGYGTPDFRNVAMISRTKYEAHKGRIFKQFSTSSCFGEKIESANTVRFFKDTSDSNCKNEMDFSSVFSGTNGQEWIIDFFIGYDDLWDINDFGDESIRRGGMATKFQCIMKASEVQFVNPDPDSGMTSGDDQTAKGEIPFELKAYINDEFTEGAGKNKINEPRSAPIFDIRNEFLLFIIVLNRLKEMPSEVDLSAGSYGLVEGLFVQGSWPESSEDYILHLKECTMSKHEFKGTNDNGKSEYEAIPSDIIAFLSNGCINSSSSYNYDQQTSRVHWTEKTDLYAEDQFYAQFDDSESDDFKIKYSCDLVLCDLEQIRAETDETKPCYLADSCKTRYDNLLSNRTRRRRSNENSSVQPNIVVHKEGELIVKRSGNDTDQSSQNSTTEAPTPAPTEALTPAPTEAPTPASTEVLTEAPTEAVTATNSTSNALQQAVASVALIFLVGIF</sequence>